<keyword evidence="2 5" id="KW-0436">Ligase</keyword>
<dbReference type="InterPro" id="IPR000873">
    <property type="entry name" value="AMP-dep_synth/lig_dom"/>
</dbReference>
<feature type="domain" description="AMP-dependent synthetase/ligase" evidence="3">
    <location>
        <begin position="12"/>
        <end position="378"/>
    </location>
</feature>
<dbReference type="Gene3D" id="3.40.50.12780">
    <property type="entry name" value="N-terminal domain of ligase-like"/>
    <property type="match status" value="1"/>
</dbReference>
<protein>
    <submittedName>
        <fullName evidence="5">Long-chain-fatty-acid-CoA ligase</fullName>
    </submittedName>
</protein>
<dbReference type="AlphaFoldDB" id="W4PYL2"/>
<evidence type="ECO:0000313" key="5">
    <source>
        <dbReference type="EMBL" id="GAE24563.1"/>
    </source>
</evidence>
<dbReference type="SUPFAM" id="SSF56801">
    <property type="entry name" value="Acetyl-CoA synthetase-like"/>
    <property type="match status" value="1"/>
</dbReference>
<accession>W4PYL2</accession>
<dbReference type="InterPro" id="IPR045851">
    <property type="entry name" value="AMP-bd_C_sf"/>
</dbReference>
<dbReference type="PANTHER" id="PTHR43201">
    <property type="entry name" value="ACYL-COA SYNTHETASE"/>
    <property type="match status" value="1"/>
</dbReference>
<dbReference type="PANTHER" id="PTHR43201:SF5">
    <property type="entry name" value="MEDIUM-CHAIN ACYL-COA LIGASE ACSF2, MITOCHONDRIAL"/>
    <property type="match status" value="1"/>
</dbReference>
<dbReference type="Gene3D" id="3.30.300.30">
    <property type="match status" value="1"/>
</dbReference>
<evidence type="ECO:0000259" key="3">
    <source>
        <dbReference type="Pfam" id="PF00501"/>
    </source>
</evidence>
<dbReference type="InterPro" id="IPR042099">
    <property type="entry name" value="ANL_N_sf"/>
</dbReference>
<comment type="caution">
    <text evidence="5">The sequence shown here is derived from an EMBL/GenBank/DDBJ whole genome shotgun (WGS) entry which is preliminary data.</text>
</comment>
<evidence type="ECO:0000256" key="2">
    <source>
        <dbReference type="ARBA" id="ARBA00022598"/>
    </source>
</evidence>
<evidence type="ECO:0000313" key="6">
    <source>
        <dbReference type="Proteomes" id="UP000018890"/>
    </source>
</evidence>
<name>W4PYL2_9BACI</name>
<dbReference type="InterPro" id="IPR020845">
    <property type="entry name" value="AMP-binding_CS"/>
</dbReference>
<dbReference type="Pfam" id="PF00501">
    <property type="entry name" value="AMP-binding"/>
    <property type="match status" value="1"/>
</dbReference>
<feature type="domain" description="AMP-binding enzyme C-terminal" evidence="4">
    <location>
        <begin position="428"/>
        <end position="503"/>
    </location>
</feature>
<dbReference type="OrthoDB" id="9803968at2"/>
<sequence length="516" mass="57900">MNESLSISQVLEQAKNQNPNKEVLFDGVTRKSYQTLYEESLTLALKLSKLGVTKGDRIMVCLPNWNETVVIYYSIAMLGAILVPCNPRSSREELLYILENSQACMVFHSDRFSHTDFLKQYVKGQYNYVTLEHIINVRGLNGDGYLYEKLVEKGFKESLNVKIIPEKDVLAILYTSGSTGKPKGVMLTHQNAIFTAKVSAEAMECTSEDVFLVSVPLFHVFGFIPSMITAMMCSARMVLQEKFQAREALKLVEQERATVHHGVPTMFILELNDPMLESFDLSTLRTGIVAAAPCPEEIVRKIRTLMGCNILVSYGLTEASAGVTATSLHDDIHVPSITVGKPLPGVEVKIVDSHENEVKRGETGELIVRSLGVMKGYYQLPEYSRKVDEQGWLYTGDLAKMDEHNYITIVGRQEEMILRREYSISPEEVEDVFYKHPSVLEVAVIGIEDGVLGEKVCAVIKLKPDRIEDEYSLRSYMVGKIATYKIPDVFVFSEELPKTASGKINKLEVKAQLIND</sequence>
<dbReference type="RefSeq" id="WP_034741698.1">
    <property type="nucleotide sequence ID" value="NZ_BAUT01000002.1"/>
</dbReference>
<evidence type="ECO:0000256" key="1">
    <source>
        <dbReference type="ARBA" id="ARBA00006432"/>
    </source>
</evidence>
<keyword evidence="6" id="KW-1185">Reference proteome</keyword>
<organism evidence="5 6">
    <name type="scientific">Halalkalibacter wakoensis JCM 9140</name>
    <dbReference type="NCBI Taxonomy" id="1236970"/>
    <lineage>
        <taxon>Bacteria</taxon>
        <taxon>Bacillati</taxon>
        <taxon>Bacillota</taxon>
        <taxon>Bacilli</taxon>
        <taxon>Bacillales</taxon>
        <taxon>Bacillaceae</taxon>
        <taxon>Halalkalibacter</taxon>
    </lineage>
</organism>
<evidence type="ECO:0000259" key="4">
    <source>
        <dbReference type="Pfam" id="PF13193"/>
    </source>
</evidence>
<dbReference type="InterPro" id="IPR025110">
    <property type="entry name" value="AMP-bd_C"/>
</dbReference>
<dbReference type="Proteomes" id="UP000018890">
    <property type="component" value="Unassembled WGS sequence"/>
</dbReference>
<dbReference type="PROSITE" id="PS00455">
    <property type="entry name" value="AMP_BINDING"/>
    <property type="match status" value="1"/>
</dbReference>
<reference evidence="5" key="1">
    <citation type="journal article" date="2014" name="Genome Announc.">
        <title>Draft Genome Sequences of Three Alkaliphilic Bacillus Strains, Bacillus wakoensis JCM 9140T, Bacillus akibai JCM 9157T, and Bacillus hemicellulosilyticus JCM 9152T.</title>
        <authorList>
            <person name="Yuki M."/>
            <person name="Oshima K."/>
            <person name="Suda W."/>
            <person name="Oshida Y."/>
            <person name="Kitamura K."/>
            <person name="Iida T."/>
            <person name="Hattori M."/>
            <person name="Ohkuma M."/>
        </authorList>
    </citation>
    <scope>NUCLEOTIDE SEQUENCE [LARGE SCALE GENOMIC DNA]</scope>
    <source>
        <strain evidence="5">JCM 9140</strain>
    </source>
</reference>
<proteinExistence type="inferred from homology"/>
<dbReference type="STRING" id="1236970.JCM9140_501"/>
<dbReference type="GO" id="GO:0006631">
    <property type="term" value="P:fatty acid metabolic process"/>
    <property type="evidence" value="ECO:0007669"/>
    <property type="project" value="TreeGrafter"/>
</dbReference>
<dbReference type="GO" id="GO:0031956">
    <property type="term" value="F:medium-chain fatty acid-CoA ligase activity"/>
    <property type="evidence" value="ECO:0007669"/>
    <property type="project" value="TreeGrafter"/>
</dbReference>
<dbReference type="Pfam" id="PF13193">
    <property type="entry name" value="AMP-binding_C"/>
    <property type="match status" value="1"/>
</dbReference>
<gene>
    <name evidence="5" type="ORF">JCM9140_501</name>
</gene>
<dbReference type="EMBL" id="BAUT01000002">
    <property type="protein sequence ID" value="GAE24563.1"/>
    <property type="molecule type" value="Genomic_DNA"/>
</dbReference>
<comment type="similarity">
    <text evidence="1">Belongs to the ATP-dependent AMP-binding enzyme family.</text>
</comment>